<proteinExistence type="predicted"/>
<evidence type="ECO:0000313" key="2">
    <source>
        <dbReference type="EMBL" id="MFC7385551.1"/>
    </source>
</evidence>
<evidence type="ECO:0000256" key="1">
    <source>
        <dbReference type="SAM" id="MobiDB-lite"/>
    </source>
</evidence>
<dbReference type="RefSeq" id="WP_380829468.1">
    <property type="nucleotide sequence ID" value="NZ_JBHTCG010000019.1"/>
</dbReference>
<dbReference type="EMBL" id="JBHTCG010000019">
    <property type="protein sequence ID" value="MFC7385551.1"/>
    <property type="molecule type" value="Genomic_DNA"/>
</dbReference>
<name>A0ABW2PAS9_9ACTN</name>
<protein>
    <recommendedName>
        <fullName evidence="4">TIR domain-containing protein</fullName>
    </recommendedName>
</protein>
<evidence type="ECO:0008006" key="4">
    <source>
        <dbReference type="Google" id="ProtNLM"/>
    </source>
</evidence>
<comment type="caution">
    <text evidence="2">The sequence shown here is derived from an EMBL/GenBank/DDBJ whole genome shotgun (WGS) entry which is preliminary data.</text>
</comment>
<keyword evidence="3" id="KW-1185">Reference proteome</keyword>
<sequence length="202" mass="21478">MTVATLSPAAGRIVRSPPRLLVHSGHGAPPGRPPAPPATADGSGNAPLFFISYFDLDTRSVCVQWLVDFVGDFTFFTETVREAVPERPEWEPLFRMPGSAIWPNPHLLARLPEQAPSLGVPGVLAAPQARFSVASRASRRRVMTGAAFAMALAACADASLNFGEAAQFINQATGIDPWMIAVAVSVLTGIAFDKLYPPDKPG</sequence>
<organism evidence="2 3">
    <name type="scientific">Sphaerisporangium rhizosphaerae</name>
    <dbReference type="NCBI Taxonomy" id="2269375"/>
    <lineage>
        <taxon>Bacteria</taxon>
        <taxon>Bacillati</taxon>
        <taxon>Actinomycetota</taxon>
        <taxon>Actinomycetes</taxon>
        <taxon>Streptosporangiales</taxon>
        <taxon>Streptosporangiaceae</taxon>
        <taxon>Sphaerisporangium</taxon>
    </lineage>
</organism>
<reference evidence="3" key="1">
    <citation type="journal article" date="2019" name="Int. J. Syst. Evol. Microbiol.">
        <title>The Global Catalogue of Microorganisms (GCM) 10K type strain sequencing project: providing services to taxonomists for standard genome sequencing and annotation.</title>
        <authorList>
            <consortium name="The Broad Institute Genomics Platform"/>
            <consortium name="The Broad Institute Genome Sequencing Center for Infectious Disease"/>
            <person name="Wu L."/>
            <person name="Ma J."/>
        </authorList>
    </citation>
    <scope>NUCLEOTIDE SEQUENCE [LARGE SCALE GENOMIC DNA]</scope>
    <source>
        <strain evidence="3">CECT 7649</strain>
    </source>
</reference>
<feature type="region of interest" description="Disordered" evidence="1">
    <location>
        <begin position="21"/>
        <end position="41"/>
    </location>
</feature>
<accession>A0ABW2PAS9</accession>
<dbReference type="Proteomes" id="UP001596496">
    <property type="component" value="Unassembled WGS sequence"/>
</dbReference>
<gene>
    <name evidence="2" type="ORF">ACFQSB_25305</name>
</gene>
<evidence type="ECO:0000313" key="3">
    <source>
        <dbReference type="Proteomes" id="UP001596496"/>
    </source>
</evidence>